<evidence type="ECO:0000313" key="9">
    <source>
        <dbReference type="Proteomes" id="UP000438874"/>
    </source>
</evidence>
<evidence type="ECO:0000256" key="3">
    <source>
        <dbReference type="ARBA" id="ARBA00023125"/>
    </source>
</evidence>
<evidence type="ECO:0000259" key="7">
    <source>
        <dbReference type="Pfam" id="PF01420"/>
    </source>
</evidence>
<name>A0A6H9GFJ0_MICAE</name>
<dbReference type="PANTHER" id="PTHR43140:SF1">
    <property type="entry name" value="TYPE I RESTRICTION ENZYME ECOKI SPECIFICITY SUBUNIT"/>
    <property type="match status" value="1"/>
</dbReference>
<comment type="caution">
    <text evidence="8">The sequence shown here is derived from an EMBL/GenBank/DDBJ whole genome shotgun (WGS) entry which is preliminary data.</text>
</comment>
<dbReference type="Gene3D" id="3.90.220.20">
    <property type="entry name" value="DNA methylase specificity domains"/>
    <property type="match status" value="2"/>
</dbReference>
<evidence type="ECO:0000256" key="1">
    <source>
        <dbReference type="ARBA" id="ARBA00010923"/>
    </source>
</evidence>
<dbReference type="AlphaFoldDB" id="A0A6H9GFJ0"/>
<dbReference type="RefSeq" id="WP_159248357.1">
    <property type="nucleotide sequence ID" value="NZ_BJCH01000007.1"/>
</dbReference>
<protein>
    <submittedName>
        <fullName evidence="8">Restriction modification system DNA specificity domain protein</fullName>
    </submittedName>
</protein>
<reference evidence="8 9" key="1">
    <citation type="submission" date="2019-02" db="EMBL/GenBank/DDBJ databases">
        <title>Draft genome sequence of Arthrospira platensis NIES-3787.</title>
        <authorList>
            <person name="Yamaguchi H."/>
            <person name="Suzuki S."/>
            <person name="Kawachi M."/>
        </authorList>
    </citation>
    <scope>NUCLEOTIDE SEQUENCE [LARGE SCALE GENOMIC DNA]</scope>
    <source>
        <strain evidence="8 9">NIES-3787</strain>
    </source>
</reference>
<dbReference type="EMBL" id="BJCH01000007">
    <property type="protein sequence ID" value="GCL45276.1"/>
    <property type="molecule type" value="Genomic_DNA"/>
</dbReference>
<keyword evidence="2" id="KW-0680">Restriction system</keyword>
<feature type="domain" description="Type I restriction modification DNA specificity" evidence="7">
    <location>
        <begin position="12"/>
        <end position="169"/>
    </location>
</feature>
<feature type="domain" description="Type I restriction modification DNA specificity" evidence="7">
    <location>
        <begin position="277"/>
        <end position="457"/>
    </location>
</feature>
<keyword evidence="3" id="KW-0238">DNA-binding</keyword>
<dbReference type="PANTHER" id="PTHR43140">
    <property type="entry name" value="TYPE-1 RESTRICTION ENZYME ECOKI SPECIFICITY PROTEIN"/>
    <property type="match status" value="1"/>
</dbReference>
<dbReference type="Proteomes" id="UP000438874">
    <property type="component" value="Unassembled WGS sequence"/>
</dbReference>
<accession>A0A6H9GFJ0</accession>
<dbReference type="InterPro" id="IPR051212">
    <property type="entry name" value="Type-I_RE_S_subunit"/>
</dbReference>
<comment type="similarity">
    <text evidence="1">Belongs to the type-I restriction system S methylase family.</text>
</comment>
<sequence>MTDSNSNYSDLPLGWKRVKLPYFCHLIMGQSPPSSTYNTQKIGLPFYQGKSEFGHIYPNPQKYCSKPNKIAEKGDILLSVRAPVGATNVCLEKSCIGRGLAALRPLENSSTKFIFFLFRYLEPILAKAGTGTTFKAINKDFLCQLELNVPPLPEQHRIVEKIEELFSELDDGVASLKKALEQLKTYRQAVLKWAFEGKLTEKWRNTHQDSLEDADTLLEQIKAERKRHYQQQLEDWKQALKEWENNGKETKKPTKPQQPKDLPPLTKEELSNLPSLPNGWMWVKIGNIYLVGTGVTPLKKKQEYYTNGSISWVTSGALNDNFVRQASDYITELALSETNLKLYPKHTLLVALYGEGKTRGKCSELLIEATTNQAIAAIVQNGLAELTRPFLKWFLQKNYEAIRLKSSGGVQPNLNLSIIENTIFPFPSLQEQTQIVQEIESRLSVCDQLEATLTENLDKAEALRQSILKRAFEGKLVL</sequence>
<dbReference type="InterPro" id="IPR000055">
    <property type="entry name" value="Restrct_endonuc_typeI_TRD"/>
</dbReference>
<evidence type="ECO:0000256" key="4">
    <source>
        <dbReference type="ARBA" id="ARBA00038652"/>
    </source>
</evidence>
<dbReference type="CDD" id="cd17497">
    <property type="entry name" value="RMtype1_S_TteMORF1547P-TRD2-CR2_like"/>
    <property type="match status" value="1"/>
</dbReference>
<dbReference type="GO" id="GO:0003677">
    <property type="term" value="F:DNA binding"/>
    <property type="evidence" value="ECO:0007669"/>
    <property type="project" value="UniProtKB-KW"/>
</dbReference>
<gene>
    <name evidence="8" type="ORF">NIES3787_09580</name>
</gene>
<comment type="subunit">
    <text evidence="4">The methyltransferase is composed of M and S polypeptides.</text>
</comment>
<dbReference type="InterPro" id="IPR044946">
    <property type="entry name" value="Restrct_endonuc_typeI_TRD_sf"/>
</dbReference>
<feature type="region of interest" description="Disordered" evidence="6">
    <location>
        <begin position="246"/>
        <end position="269"/>
    </location>
</feature>
<dbReference type="Pfam" id="PF01420">
    <property type="entry name" value="Methylase_S"/>
    <property type="match status" value="2"/>
</dbReference>
<evidence type="ECO:0000256" key="5">
    <source>
        <dbReference type="SAM" id="Coils"/>
    </source>
</evidence>
<feature type="coiled-coil region" evidence="5">
    <location>
        <begin position="204"/>
        <end position="246"/>
    </location>
</feature>
<proteinExistence type="inferred from homology"/>
<dbReference type="SUPFAM" id="SSF116734">
    <property type="entry name" value="DNA methylase specificity domain"/>
    <property type="match status" value="2"/>
</dbReference>
<keyword evidence="5" id="KW-0175">Coiled coil</keyword>
<organism evidence="8 9">
    <name type="scientific">Microcystis aeruginosa NIES-3787</name>
    <dbReference type="NCBI Taxonomy" id="2517782"/>
    <lineage>
        <taxon>Bacteria</taxon>
        <taxon>Bacillati</taxon>
        <taxon>Cyanobacteriota</taxon>
        <taxon>Cyanophyceae</taxon>
        <taxon>Oscillatoriophycideae</taxon>
        <taxon>Chroococcales</taxon>
        <taxon>Microcystaceae</taxon>
        <taxon>Microcystis</taxon>
    </lineage>
</organism>
<evidence type="ECO:0000256" key="2">
    <source>
        <dbReference type="ARBA" id="ARBA00022747"/>
    </source>
</evidence>
<evidence type="ECO:0000313" key="8">
    <source>
        <dbReference type="EMBL" id="GCL45276.1"/>
    </source>
</evidence>
<evidence type="ECO:0000256" key="6">
    <source>
        <dbReference type="SAM" id="MobiDB-lite"/>
    </source>
</evidence>
<feature type="compositionally biased region" description="Low complexity" evidence="6">
    <location>
        <begin position="255"/>
        <end position="265"/>
    </location>
</feature>
<dbReference type="GO" id="GO:0009307">
    <property type="term" value="P:DNA restriction-modification system"/>
    <property type="evidence" value="ECO:0007669"/>
    <property type="project" value="UniProtKB-KW"/>
</dbReference>